<protein>
    <recommendedName>
        <fullName evidence="11">Subtilisin-like protease fibronectin type-III domain-containing protein</fullName>
    </recommendedName>
</protein>
<dbReference type="SUPFAM" id="SSF52743">
    <property type="entry name" value="Subtilisin-like"/>
    <property type="match status" value="1"/>
</dbReference>
<dbReference type="InterPro" id="IPR000209">
    <property type="entry name" value="Peptidase_S8/S53_dom"/>
</dbReference>
<organism evidence="9 10">
    <name type="scientific">Citrus sinensis</name>
    <name type="common">Sweet orange</name>
    <name type="synonym">Citrus aurantium var. sinensis</name>
    <dbReference type="NCBI Taxonomy" id="2711"/>
    <lineage>
        <taxon>Eukaryota</taxon>
        <taxon>Viridiplantae</taxon>
        <taxon>Streptophyta</taxon>
        <taxon>Embryophyta</taxon>
        <taxon>Tracheophyta</taxon>
        <taxon>Spermatophyta</taxon>
        <taxon>Magnoliopsida</taxon>
        <taxon>eudicotyledons</taxon>
        <taxon>Gunneridae</taxon>
        <taxon>Pentapetalae</taxon>
        <taxon>rosids</taxon>
        <taxon>malvids</taxon>
        <taxon>Sapindales</taxon>
        <taxon>Rutaceae</taxon>
        <taxon>Aurantioideae</taxon>
        <taxon>Citrus</taxon>
    </lineage>
</organism>
<dbReference type="InterPro" id="IPR041469">
    <property type="entry name" value="Subtilisin-like_FN3"/>
</dbReference>
<dbReference type="GO" id="GO:0006508">
    <property type="term" value="P:proteolysis"/>
    <property type="evidence" value="ECO:0007669"/>
    <property type="project" value="UniProtKB-KW"/>
</dbReference>
<dbReference type="PROSITE" id="PS51892">
    <property type="entry name" value="SUBTILASE"/>
    <property type="match status" value="1"/>
</dbReference>
<dbReference type="PANTHER" id="PTHR10795">
    <property type="entry name" value="PROPROTEIN CONVERTASE SUBTILISIN/KEXIN"/>
    <property type="match status" value="1"/>
</dbReference>
<evidence type="ECO:0000313" key="9">
    <source>
        <dbReference type="EMBL" id="KDO66665.1"/>
    </source>
</evidence>
<evidence type="ECO:0000256" key="5">
    <source>
        <dbReference type="ARBA" id="ARBA00022825"/>
    </source>
</evidence>
<dbReference type="Gene3D" id="2.60.40.2310">
    <property type="match status" value="1"/>
</dbReference>
<dbReference type="Pfam" id="PF17766">
    <property type="entry name" value="fn3_6"/>
    <property type="match status" value="1"/>
</dbReference>
<comment type="caution">
    <text evidence="6">Lacks conserved residue(s) required for the propagation of feature annotation.</text>
</comment>
<name>A0A067FKN4_CITSI</name>
<feature type="domain" description="Peptidase S8/S53" evidence="7">
    <location>
        <begin position="144"/>
        <end position="252"/>
    </location>
</feature>
<accession>A0A067FKN4</accession>
<dbReference type="Proteomes" id="UP000027120">
    <property type="component" value="Unassembled WGS sequence"/>
</dbReference>
<dbReference type="SMR" id="A0A067FKN4"/>
<sequence>MLKMLMQVYIVYMGSLPERGMDGVVSVFPRKMLQLQTTRSWDFMGFAETVKRNPSVESDIVIGVLDSGIWPELESFNDEGLSDPPKKWKGVCEGGKNFTCNSFEGNAPLVYGKLNRTGCPEFASRNPQAYISKSEAANVSGAPGVPDFSSRGPNTIIPDIVKPDISAPGVEILAGFSPAVEPSLLPGDKRSVKYSILSGTSVACSHVTGAAAYVKSFHPDWSPSSIKSALMTTAWSINATSNPGGEFAFGAGHIDPVKAISPGLVYEAFADDYVKFLCSLGYDTRKLQAITKDSSTCPSETKGTPKDLNYPSMAARVQENKPFAVNFSRTVTNVGQGNSKYKAKVTVDPKIKINVAPSDLSFKSLKEKQSFVVTVSGVGLKENSMVSASLVWSDGTYNVRSPIVLYTNKGDSDPTSATVSSVAPCVLTLGASHVDCQIVDKVVLRNGKFYQFTIGNSANSFELPGSELPLVYGKDVISLCRKHIHKNKYGILDFKLI</sequence>
<keyword evidence="10" id="KW-1185">Reference proteome</keyword>
<evidence type="ECO:0000256" key="2">
    <source>
        <dbReference type="ARBA" id="ARBA00022670"/>
    </source>
</evidence>
<dbReference type="eggNOG" id="ENOG502QRA7">
    <property type="taxonomic scope" value="Eukaryota"/>
</dbReference>
<comment type="similarity">
    <text evidence="1 6">Belongs to the peptidase S8 family.</text>
</comment>
<dbReference type="FunFam" id="2.60.40.2310:FF:000001">
    <property type="entry name" value="Subtilisin-like protease SBT1.5"/>
    <property type="match status" value="1"/>
</dbReference>
<evidence type="ECO:0000256" key="3">
    <source>
        <dbReference type="ARBA" id="ARBA00022729"/>
    </source>
</evidence>
<dbReference type="EMBL" id="KK784898">
    <property type="protein sequence ID" value="KDO66665.1"/>
    <property type="molecule type" value="Genomic_DNA"/>
</dbReference>
<evidence type="ECO:0000256" key="1">
    <source>
        <dbReference type="ARBA" id="ARBA00011073"/>
    </source>
</evidence>
<feature type="domain" description="Subtilisin-like protease fibronectin type-III" evidence="8">
    <location>
        <begin position="307"/>
        <end position="404"/>
    </location>
</feature>
<dbReference type="Gene3D" id="3.40.50.200">
    <property type="entry name" value="Peptidase S8/S53 domain"/>
    <property type="match status" value="2"/>
</dbReference>
<evidence type="ECO:0000313" key="10">
    <source>
        <dbReference type="Proteomes" id="UP000027120"/>
    </source>
</evidence>
<dbReference type="InterPro" id="IPR045051">
    <property type="entry name" value="SBT"/>
</dbReference>
<keyword evidence="4" id="KW-0378">Hydrolase</keyword>
<dbReference type="Pfam" id="PF00082">
    <property type="entry name" value="Peptidase_S8"/>
    <property type="match status" value="1"/>
</dbReference>
<evidence type="ECO:0000259" key="8">
    <source>
        <dbReference type="Pfam" id="PF17766"/>
    </source>
</evidence>
<dbReference type="InterPro" id="IPR036852">
    <property type="entry name" value="Peptidase_S8/S53_dom_sf"/>
</dbReference>
<evidence type="ECO:0000256" key="6">
    <source>
        <dbReference type="PROSITE-ProRule" id="PRU01240"/>
    </source>
</evidence>
<reference evidence="9 10" key="1">
    <citation type="submission" date="2014-04" db="EMBL/GenBank/DDBJ databases">
        <authorList>
            <consortium name="International Citrus Genome Consortium"/>
            <person name="Gmitter F."/>
            <person name="Chen C."/>
            <person name="Farmerie W."/>
            <person name="Harkins T."/>
            <person name="Desany B."/>
            <person name="Mohiuddin M."/>
            <person name="Kodira C."/>
            <person name="Borodovsky M."/>
            <person name="Lomsadze A."/>
            <person name="Burns P."/>
            <person name="Jenkins J."/>
            <person name="Prochnik S."/>
            <person name="Shu S."/>
            <person name="Chapman J."/>
            <person name="Pitluck S."/>
            <person name="Schmutz J."/>
            <person name="Rokhsar D."/>
        </authorList>
    </citation>
    <scope>NUCLEOTIDE SEQUENCE</scope>
</reference>
<dbReference type="STRING" id="2711.A0A067FKN4"/>
<evidence type="ECO:0008006" key="11">
    <source>
        <dbReference type="Google" id="ProtNLM"/>
    </source>
</evidence>
<keyword evidence="3" id="KW-0732">Signal</keyword>
<evidence type="ECO:0000259" key="7">
    <source>
        <dbReference type="Pfam" id="PF00082"/>
    </source>
</evidence>
<gene>
    <name evidence="9" type="ORF">CISIN_1g037246mg</name>
</gene>
<dbReference type="AlphaFoldDB" id="A0A067FKN4"/>
<keyword evidence="5" id="KW-0720">Serine protease</keyword>
<evidence type="ECO:0000256" key="4">
    <source>
        <dbReference type="ARBA" id="ARBA00022801"/>
    </source>
</evidence>
<keyword evidence="2" id="KW-0645">Protease</keyword>
<dbReference type="GO" id="GO:0004252">
    <property type="term" value="F:serine-type endopeptidase activity"/>
    <property type="evidence" value="ECO:0007669"/>
    <property type="project" value="InterPro"/>
</dbReference>
<proteinExistence type="inferred from homology"/>